<accession>A0AAN6MGS8</accession>
<dbReference type="AlphaFoldDB" id="A0AAN6MGS8"/>
<proteinExistence type="predicted"/>
<feature type="compositionally biased region" description="Pro residues" evidence="1">
    <location>
        <begin position="13"/>
        <end position="22"/>
    </location>
</feature>
<name>A0AAN6MGS8_9PEZI</name>
<evidence type="ECO:0000256" key="1">
    <source>
        <dbReference type="SAM" id="MobiDB-lite"/>
    </source>
</evidence>
<dbReference type="PANTHER" id="PTHR24148">
    <property type="entry name" value="ANKYRIN REPEAT DOMAIN-CONTAINING PROTEIN 39 HOMOLOG-RELATED"/>
    <property type="match status" value="1"/>
</dbReference>
<dbReference type="Pfam" id="PF06985">
    <property type="entry name" value="HET"/>
    <property type="match status" value="1"/>
</dbReference>
<gene>
    <name evidence="3" type="ORF">C8A05DRAFT_17950</name>
</gene>
<dbReference type="InterPro" id="IPR052895">
    <property type="entry name" value="HetReg/Transcr_Mod"/>
</dbReference>
<reference evidence="3" key="2">
    <citation type="submission" date="2023-05" db="EMBL/GenBank/DDBJ databases">
        <authorList>
            <consortium name="Lawrence Berkeley National Laboratory"/>
            <person name="Steindorff A."/>
            <person name="Hensen N."/>
            <person name="Bonometti L."/>
            <person name="Westerberg I."/>
            <person name="Brannstrom I.O."/>
            <person name="Guillou S."/>
            <person name="Cros-Aarteil S."/>
            <person name="Calhoun S."/>
            <person name="Haridas S."/>
            <person name="Kuo A."/>
            <person name="Mondo S."/>
            <person name="Pangilinan J."/>
            <person name="Riley R."/>
            <person name="Labutti K."/>
            <person name="Andreopoulos B."/>
            <person name="Lipzen A."/>
            <person name="Chen C."/>
            <person name="Yanf M."/>
            <person name="Daum C."/>
            <person name="Ng V."/>
            <person name="Clum A."/>
            <person name="Ohm R."/>
            <person name="Martin F."/>
            <person name="Silar P."/>
            <person name="Natvig D."/>
            <person name="Lalanne C."/>
            <person name="Gautier V."/>
            <person name="Ament-Velasquez S.L."/>
            <person name="Kruys A."/>
            <person name="Hutchinson M.I."/>
            <person name="Powell A.J."/>
            <person name="Barry K."/>
            <person name="Miller A.N."/>
            <person name="Grigoriev I.V."/>
            <person name="Debuchy R."/>
            <person name="Gladieux P."/>
            <person name="Thoren M.H."/>
            <person name="Johannesson H."/>
        </authorList>
    </citation>
    <scope>NUCLEOTIDE SEQUENCE</scope>
    <source>
        <strain evidence="3">CBS 103.79</strain>
    </source>
</reference>
<evidence type="ECO:0000259" key="2">
    <source>
        <dbReference type="Pfam" id="PF06985"/>
    </source>
</evidence>
<comment type="caution">
    <text evidence="3">The sequence shown here is derived from an EMBL/GenBank/DDBJ whole genome shotgun (WGS) entry which is preliminary data.</text>
</comment>
<organism evidence="3 4">
    <name type="scientific">Staphylotrichum tortipilum</name>
    <dbReference type="NCBI Taxonomy" id="2831512"/>
    <lineage>
        <taxon>Eukaryota</taxon>
        <taxon>Fungi</taxon>
        <taxon>Dikarya</taxon>
        <taxon>Ascomycota</taxon>
        <taxon>Pezizomycotina</taxon>
        <taxon>Sordariomycetes</taxon>
        <taxon>Sordariomycetidae</taxon>
        <taxon>Sordariales</taxon>
        <taxon>Chaetomiaceae</taxon>
        <taxon>Staphylotrichum</taxon>
    </lineage>
</organism>
<feature type="region of interest" description="Disordered" evidence="1">
    <location>
        <begin position="780"/>
        <end position="810"/>
    </location>
</feature>
<reference evidence="3" key="1">
    <citation type="journal article" date="2023" name="Mol. Phylogenet. Evol.">
        <title>Genome-scale phylogeny and comparative genomics of the fungal order Sordariales.</title>
        <authorList>
            <person name="Hensen N."/>
            <person name="Bonometti L."/>
            <person name="Westerberg I."/>
            <person name="Brannstrom I.O."/>
            <person name="Guillou S."/>
            <person name="Cros-Aarteil S."/>
            <person name="Calhoun S."/>
            <person name="Haridas S."/>
            <person name="Kuo A."/>
            <person name="Mondo S."/>
            <person name="Pangilinan J."/>
            <person name="Riley R."/>
            <person name="LaButti K."/>
            <person name="Andreopoulos B."/>
            <person name="Lipzen A."/>
            <person name="Chen C."/>
            <person name="Yan M."/>
            <person name="Daum C."/>
            <person name="Ng V."/>
            <person name="Clum A."/>
            <person name="Steindorff A."/>
            <person name="Ohm R.A."/>
            <person name="Martin F."/>
            <person name="Silar P."/>
            <person name="Natvig D.O."/>
            <person name="Lalanne C."/>
            <person name="Gautier V."/>
            <person name="Ament-Velasquez S.L."/>
            <person name="Kruys A."/>
            <person name="Hutchinson M.I."/>
            <person name="Powell A.J."/>
            <person name="Barry K."/>
            <person name="Miller A.N."/>
            <person name="Grigoriev I.V."/>
            <person name="Debuchy R."/>
            <person name="Gladieux P."/>
            <person name="Hiltunen Thoren M."/>
            <person name="Johannesson H."/>
        </authorList>
    </citation>
    <scope>NUCLEOTIDE SEQUENCE</scope>
    <source>
        <strain evidence="3">CBS 103.79</strain>
    </source>
</reference>
<protein>
    <submittedName>
        <fullName evidence="3">Heterokaryon incompatibility protein-domain-containing protein</fullName>
    </submittedName>
</protein>
<sequence length="810" mass="90001">MIRYTHLSWPSTPSCPQPPPPSSEARRTIPNDYTHYHPLRTDIREIRLLHILPGTDDAPLTVSLVRTNLSNPTHLPPYRALSYCWGPLTNLQPIAVHFHDDADVDPATPVPATTPPVTFQITTSLHSALTSLRRTPNNSPFLWIDMLCINQGDLAERSGHVRFMRDVYRRAEEVVVWLGADEELKRSVFARQSYEMALANLALEEGGWVAEVRGPFRSFLRDVQRGGRLAGRGEGDGSVVGTDSSAFAVLLEEAQAVFNKASVGQEQREARAGFRAPHENYDDPDVARDILELNPSLWDSLLEGIYHPYKDSPSALGHAFRAYLARATARDSELWDWFAAVMPLRWLPNPDLQALWHRMTTVAAAPWFHRIWVIQEVASSKRVRIRVGEQEGNWELLRAIIRFCFELAANDAMFRRVSGLSAVVPILWRDLIDYRDSNTLNIARLLDAVPSFSATDPRDMAIAIYGIADDVDPGLFKPDYRQSVGETYSRFTLAVIRSTGNLDILLRRQVGIQEGKPDGLPSWAPDLTKPYGNPSVLSLRRQERPSLGESSPRIRETTDWRVLHVEGVSITKVAAVITTESVVDFIQAHGGDQDPISELSDVRVCDLWAYVNSVYSETFLSQGSPSPTRSPSKPTLTSFSQALLGGWTRPYLSLVVATWHHQDPQFASVGTSQETRDELARLRSEFLGDDPALQAIHQPSTGAMLLGLSLQRQALFLSEDGDLGICPPWTKVGDSIVALYGLDGLVVLRAVEGAAPEDGRYRVVGKSVFNSPGYEEMIRQHAKEGGGRSEPAGGDADGLQTPGTEWFKLE</sequence>
<dbReference type="PANTHER" id="PTHR24148:SF73">
    <property type="entry name" value="HET DOMAIN PROTEIN (AFU_ORTHOLOGUE AFUA_8G01020)"/>
    <property type="match status" value="1"/>
</dbReference>
<evidence type="ECO:0000313" key="4">
    <source>
        <dbReference type="Proteomes" id="UP001303889"/>
    </source>
</evidence>
<dbReference type="Proteomes" id="UP001303889">
    <property type="component" value="Unassembled WGS sequence"/>
</dbReference>
<evidence type="ECO:0000313" key="3">
    <source>
        <dbReference type="EMBL" id="KAK3899648.1"/>
    </source>
</evidence>
<feature type="domain" description="Heterokaryon incompatibility" evidence="2">
    <location>
        <begin position="78"/>
        <end position="187"/>
    </location>
</feature>
<keyword evidence="4" id="KW-1185">Reference proteome</keyword>
<feature type="region of interest" description="Disordered" evidence="1">
    <location>
        <begin position="1"/>
        <end position="31"/>
    </location>
</feature>
<dbReference type="InterPro" id="IPR010730">
    <property type="entry name" value="HET"/>
</dbReference>
<dbReference type="EMBL" id="MU855757">
    <property type="protein sequence ID" value="KAK3899648.1"/>
    <property type="molecule type" value="Genomic_DNA"/>
</dbReference>